<evidence type="ECO:0000256" key="6">
    <source>
        <dbReference type="ARBA" id="ARBA00022723"/>
    </source>
</evidence>
<dbReference type="SUPFAM" id="SSF56219">
    <property type="entry name" value="DNase I-like"/>
    <property type="match status" value="1"/>
</dbReference>
<dbReference type="GeneID" id="66115287"/>
<evidence type="ECO:0000313" key="15">
    <source>
        <dbReference type="EMBL" id="KAG7192195.1"/>
    </source>
</evidence>
<dbReference type="GO" id="GO:0004767">
    <property type="term" value="F:sphingomyelin phosphodiesterase activity"/>
    <property type="evidence" value="ECO:0007669"/>
    <property type="project" value="InterPro"/>
</dbReference>
<dbReference type="PANTHER" id="PTHR16320:SF24">
    <property type="entry name" value="PHOSPHODIESTERASE, PUTATIVE-RELATED"/>
    <property type="match status" value="1"/>
</dbReference>
<evidence type="ECO:0000256" key="3">
    <source>
        <dbReference type="ARBA" id="ARBA00004991"/>
    </source>
</evidence>
<keyword evidence="9" id="KW-0746">Sphingolipid metabolism</keyword>
<accession>A0A9P7V6N4</accession>
<protein>
    <submittedName>
        <fullName evidence="15">Phospholipase C type enzyme</fullName>
    </submittedName>
</protein>
<organism evidence="15 16">
    <name type="scientific">Scheffersomyces spartinae</name>
    <dbReference type="NCBI Taxonomy" id="45513"/>
    <lineage>
        <taxon>Eukaryota</taxon>
        <taxon>Fungi</taxon>
        <taxon>Dikarya</taxon>
        <taxon>Ascomycota</taxon>
        <taxon>Saccharomycotina</taxon>
        <taxon>Pichiomycetes</taxon>
        <taxon>Debaryomycetaceae</taxon>
        <taxon>Scheffersomyces</taxon>
    </lineage>
</organism>
<keyword evidence="10 13" id="KW-1133">Transmembrane helix</keyword>
<comment type="caution">
    <text evidence="15">The sequence shown here is derived from an EMBL/GenBank/DDBJ whole genome shotgun (WGS) entry which is preliminary data.</text>
</comment>
<evidence type="ECO:0000313" key="16">
    <source>
        <dbReference type="Proteomes" id="UP000790833"/>
    </source>
</evidence>
<dbReference type="Pfam" id="PF03372">
    <property type="entry name" value="Exo_endo_phos"/>
    <property type="match status" value="1"/>
</dbReference>
<dbReference type="RefSeq" id="XP_043047745.1">
    <property type="nucleotide sequence ID" value="XM_043192690.1"/>
</dbReference>
<keyword evidence="7" id="KW-0378">Hydrolase</keyword>
<dbReference type="GO" id="GO:0016020">
    <property type="term" value="C:membrane"/>
    <property type="evidence" value="ECO:0007669"/>
    <property type="project" value="UniProtKB-SubCell"/>
</dbReference>
<dbReference type="GO" id="GO:0006665">
    <property type="term" value="P:sphingolipid metabolic process"/>
    <property type="evidence" value="ECO:0007669"/>
    <property type="project" value="UniProtKB-KW"/>
</dbReference>
<evidence type="ECO:0000256" key="11">
    <source>
        <dbReference type="ARBA" id="ARBA00023098"/>
    </source>
</evidence>
<comment type="pathway">
    <text evidence="2">Lipid metabolism; sphingolipid metabolism.</text>
</comment>
<keyword evidence="6" id="KW-0479">Metal-binding</keyword>
<dbReference type="InterPro" id="IPR038772">
    <property type="entry name" value="Sph/SMPD2-like"/>
</dbReference>
<proteinExistence type="inferred from homology"/>
<dbReference type="AlphaFoldDB" id="A0A9P7V6N4"/>
<evidence type="ECO:0000256" key="9">
    <source>
        <dbReference type="ARBA" id="ARBA00022919"/>
    </source>
</evidence>
<sequence>MTSILRAEEPVLASYEMNTVPVGPSSTTSPKSSIRLLTLNTWGLKFISKHRKARLHAIADRLASAQPNTQDDYDIVALQEIWCQEDWDYFNTICLLKYPFRRQFKAGIVSGPGLAILSKLPIEETFLYRFPINGRPSAFWRGDWYVGKSVSVTILKVKDDQSPLVALLNTHMHAPYGPGDASYSCHRACQVWDCTMLINLLKKAGFVVILVGDLNCPPGTLPHDLYITRTGLEDSWSLFHELQPDLIQYTKAEIASMAPEEQILLGGVTCDSTVNTFRLNRRLDEACRLDYALIDSTRFEVVDASVRFHERLPGPYHCSYSDHFGYFVELSLLPKPVLRTIPALEKQNDAIEGLLEEIHHYLSDTIPFQEAWRKWHFFISVLCFMVIQGTLTINRVSAFWISNLGCLIGVTGLINGMIWYFSVRSEKRALEEVREEVLNFKAISNRQKK</sequence>
<comment type="similarity">
    <text evidence="4">Belongs to the neutral sphingomyelinase family.</text>
</comment>
<dbReference type="InterPro" id="IPR005135">
    <property type="entry name" value="Endo/exonuclease/phosphatase"/>
</dbReference>
<feature type="transmembrane region" description="Helical" evidence="13">
    <location>
        <begin position="375"/>
        <end position="393"/>
    </location>
</feature>
<evidence type="ECO:0000256" key="12">
    <source>
        <dbReference type="ARBA" id="ARBA00023136"/>
    </source>
</evidence>
<evidence type="ECO:0000256" key="5">
    <source>
        <dbReference type="ARBA" id="ARBA00022692"/>
    </source>
</evidence>
<evidence type="ECO:0000256" key="2">
    <source>
        <dbReference type="ARBA" id="ARBA00004760"/>
    </source>
</evidence>
<dbReference type="Gene3D" id="3.60.10.10">
    <property type="entry name" value="Endonuclease/exonuclease/phosphatase"/>
    <property type="match status" value="1"/>
</dbReference>
<comment type="pathway">
    <text evidence="3">Sphingolipid metabolism.</text>
</comment>
<evidence type="ECO:0000256" key="10">
    <source>
        <dbReference type="ARBA" id="ARBA00022989"/>
    </source>
</evidence>
<keyword evidence="12 13" id="KW-0472">Membrane</keyword>
<keyword evidence="5 13" id="KW-0812">Transmembrane</keyword>
<feature type="domain" description="Endonuclease/exonuclease/phosphatase" evidence="14">
    <location>
        <begin position="37"/>
        <end position="323"/>
    </location>
</feature>
<dbReference type="InterPro" id="IPR036691">
    <property type="entry name" value="Endo/exonu/phosph_ase_sf"/>
</dbReference>
<reference evidence="15" key="1">
    <citation type="submission" date="2021-03" db="EMBL/GenBank/DDBJ databases">
        <authorList>
            <person name="Palmer J.M."/>
        </authorList>
    </citation>
    <scope>NUCLEOTIDE SEQUENCE</scope>
    <source>
        <strain evidence="15">ARV_011</strain>
    </source>
</reference>
<evidence type="ECO:0000256" key="13">
    <source>
        <dbReference type="SAM" id="Phobius"/>
    </source>
</evidence>
<dbReference type="GO" id="GO:0046872">
    <property type="term" value="F:metal ion binding"/>
    <property type="evidence" value="ECO:0007669"/>
    <property type="project" value="UniProtKB-KW"/>
</dbReference>
<evidence type="ECO:0000256" key="1">
    <source>
        <dbReference type="ARBA" id="ARBA00004141"/>
    </source>
</evidence>
<evidence type="ECO:0000256" key="4">
    <source>
        <dbReference type="ARBA" id="ARBA00006335"/>
    </source>
</evidence>
<name>A0A9P7V6N4_9ASCO</name>
<dbReference type="EMBL" id="JAHMUF010000019">
    <property type="protein sequence ID" value="KAG7192195.1"/>
    <property type="molecule type" value="Genomic_DNA"/>
</dbReference>
<gene>
    <name evidence="15" type="primary">ISC1</name>
    <name evidence="15" type="ORF">KQ657_001913</name>
</gene>
<evidence type="ECO:0000256" key="7">
    <source>
        <dbReference type="ARBA" id="ARBA00022801"/>
    </source>
</evidence>
<keyword evidence="11" id="KW-0443">Lipid metabolism</keyword>
<comment type="subcellular location">
    <subcellularLocation>
        <location evidence="1">Membrane</location>
        <topology evidence="1">Multi-pass membrane protein</topology>
    </subcellularLocation>
</comment>
<evidence type="ECO:0000256" key="8">
    <source>
        <dbReference type="ARBA" id="ARBA00022842"/>
    </source>
</evidence>
<dbReference type="OrthoDB" id="387657at2759"/>
<keyword evidence="8" id="KW-0460">Magnesium</keyword>
<evidence type="ECO:0000259" key="14">
    <source>
        <dbReference type="Pfam" id="PF03372"/>
    </source>
</evidence>
<keyword evidence="16" id="KW-1185">Reference proteome</keyword>
<feature type="transmembrane region" description="Helical" evidence="13">
    <location>
        <begin position="399"/>
        <end position="421"/>
    </location>
</feature>
<dbReference type="Proteomes" id="UP000790833">
    <property type="component" value="Unassembled WGS sequence"/>
</dbReference>
<dbReference type="PANTHER" id="PTHR16320">
    <property type="entry name" value="SPHINGOMYELINASE FAMILY MEMBER"/>
    <property type="match status" value="1"/>
</dbReference>